<sequence length="151" mass="17721">MYHADFVVHVHDRNQNSVITHRGFKLSQINQAIAFWIKISHFKAFTLQLAHGIQYRFVFGFTGDDVLALLVIEVSNTFDREVVRFSSTRSEHNFTWVCIQQGCDLLTRSVYRFFCLPAITVRARSWVTEGTIHRHVLNHFFSYARINRACR</sequence>
<name>A0A655XX30_VIBCL</name>
<dbReference type="Proteomes" id="UP000046067">
    <property type="component" value="Unassembled WGS sequence"/>
</dbReference>
<protein>
    <submittedName>
        <fullName evidence="1">Uncharacterized protein</fullName>
    </submittedName>
</protein>
<proteinExistence type="predicted"/>
<organism evidence="1 2">
    <name type="scientific">Vibrio cholerae</name>
    <dbReference type="NCBI Taxonomy" id="666"/>
    <lineage>
        <taxon>Bacteria</taxon>
        <taxon>Pseudomonadati</taxon>
        <taxon>Pseudomonadota</taxon>
        <taxon>Gammaproteobacteria</taxon>
        <taxon>Vibrionales</taxon>
        <taxon>Vibrionaceae</taxon>
        <taxon>Vibrio</taxon>
    </lineage>
</organism>
<gene>
    <name evidence="1" type="ORF">ERS013201_02104</name>
</gene>
<accession>A0A655XX30</accession>
<reference evidence="1 2" key="1">
    <citation type="submission" date="2015-07" db="EMBL/GenBank/DDBJ databases">
        <authorList>
            <consortium name="Pathogen Informatics"/>
        </authorList>
    </citation>
    <scope>NUCLEOTIDE SEQUENCE [LARGE SCALE GENOMIC DNA]</scope>
    <source>
        <strain evidence="1 2">A325</strain>
    </source>
</reference>
<dbReference type="AlphaFoldDB" id="A0A655XX30"/>
<dbReference type="EMBL" id="CWQJ01000011">
    <property type="protein sequence ID" value="CSC22690.1"/>
    <property type="molecule type" value="Genomic_DNA"/>
</dbReference>
<evidence type="ECO:0000313" key="1">
    <source>
        <dbReference type="EMBL" id="CSC22690.1"/>
    </source>
</evidence>
<evidence type="ECO:0000313" key="2">
    <source>
        <dbReference type="Proteomes" id="UP000046067"/>
    </source>
</evidence>